<dbReference type="SMART" id="SM00368">
    <property type="entry name" value="LRR_RI"/>
    <property type="match status" value="4"/>
</dbReference>
<dbReference type="SUPFAM" id="SSF52047">
    <property type="entry name" value="RNI-like"/>
    <property type="match status" value="1"/>
</dbReference>
<organism evidence="3 4">
    <name type="scientific">Rotaria magnacalcarata</name>
    <dbReference type="NCBI Taxonomy" id="392030"/>
    <lineage>
        <taxon>Eukaryota</taxon>
        <taxon>Metazoa</taxon>
        <taxon>Spiralia</taxon>
        <taxon>Gnathifera</taxon>
        <taxon>Rotifera</taxon>
        <taxon>Eurotatoria</taxon>
        <taxon>Bdelloidea</taxon>
        <taxon>Philodinida</taxon>
        <taxon>Philodinidae</taxon>
        <taxon>Rotaria</taxon>
    </lineage>
</organism>
<keyword evidence="1" id="KW-0677">Repeat</keyword>
<proteinExistence type="predicted"/>
<accession>A0A8S2K8K5</accession>
<evidence type="ECO:0000256" key="1">
    <source>
        <dbReference type="ARBA" id="ARBA00022737"/>
    </source>
</evidence>
<dbReference type="EMBL" id="CAJOBH010001005">
    <property type="protein sequence ID" value="CAF3830389.1"/>
    <property type="molecule type" value="Genomic_DNA"/>
</dbReference>
<evidence type="ECO:0000313" key="3">
    <source>
        <dbReference type="EMBL" id="CAF3830389.1"/>
    </source>
</evidence>
<name>A0A8S2K8K5_9BILA</name>
<dbReference type="Gene3D" id="3.80.10.10">
    <property type="entry name" value="Ribonuclease Inhibitor"/>
    <property type="match status" value="2"/>
</dbReference>
<protein>
    <submittedName>
        <fullName evidence="3">Uncharacterized protein</fullName>
    </submittedName>
</protein>
<keyword evidence="2" id="KW-0732">Signal</keyword>
<feature type="signal peptide" evidence="2">
    <location>
        <begin position="1"/>
        <end position="16"/>
    </location>
</feature>
<dbReference type="InterPro" id="IPR001611">
    <property type="entry name" value="Leu-rich_rpt"/>
</dbReference>
<dbReference type="Proteomes" id="UP000681967">
    <property type="component" value="Unassembled WGS sequence"/>
</dbReference>
<dbReference type="InterPro" id="IPR052201">
    <property type="entry name" value="LRR-containing_regulator"/>
</dbReference>
<dbReference type="PANTHER" id="PTHR24111:SF0">
    <property type="entry name" value="LEUCINE-RICH REPEAT-CONTAINING PROTEIN"/>
    <property type="match status" value="1"/>
</dbReference>
<gene>
    <name evidence="3" type="ORF">BYL167_LOCUS4667</name>
</gene>
<dbReference type="InterPro" id="IPR032675">
    <property type="entry name" value="LRR_dom_sf"/>
</dbReference>
<evidence type="ECO:0000313" key="4">
    <source>
        <dbReference type="Proteomes" id="UP000681967"/>
    </source>
</evidence>
<sequence length="248" mass="27675">MKIIVLLLEIIDVIQLQHDATNIGIVKMDVTCPSDNKNPCVNRKSGQFVCYSSNMVGDEHEDCFGAIDELYRWFLSSRKFESLSLRGNKSSLCTLVEIFLTAPRDQVLTELNLAEKCIGDEEVQFIVDALRNNTTIININLAKKNIGVDGTKYMSDLLQNDKTLLTLNLQSTKIGDEGTKYLANGLRKNTTLQTLDLRENNIGPLGAQYLADALRENTALVKLILRDNTISDAGLEHLAIALHRIHSQ</sequence>
<feature type="chain" id="PRO_5035809906" evidence="2">
    <location>
        <begin position="17"/>
        <end position="248"/>
    </location>
</feature>
<comment type="caution">
    <text evidence="3">The sequence shown here is derived from an EMBL/GenBank/DDBJ whole genome shotgun (WGS) entry which is preliminary data.</text>
</comment>
<dbReference type="PANTHER" id="PTHR24111">
    <property type="entry name" value="LEUCINE-RICH REPEAT-CONTAINING PROTEIN 34"/>
    <property type="match status" value="1"/>
</dbReference>
<dbReference type="Pfam" id="PF13516">
    <property type="entry name" value="LRR_6"/>
    <property type="match status" value="3"/>
</dbReference>
<dbReference type="AlphaFoldDB" id="A0A8S2K8K5"/>
<reference evidence="3" key="1">
    <citation type="submission" date="2021-02" db="EMBL/GenBank/DDBJ databases">
        <authorList>
            <person name="Nowell W R."/>
        </authorList>
    </citation>
    <scope>NUCLEOTIDE SEQUENCE</scope>
</reference>
<evidence type="ECO:0000256" key="2">
    <source>
        <dbReference type="SAM" id="SignalP"/>
    </source>
</evidence>